<feature type="transmembrane region" description="Helical" evidence="2">
    <location>
        <begin position="41"/>
        <end position="62"/>
    </location>
</feature>
<gene>
    <name evidence="3" type="ORF">BSCA_0774</name>
</gene>
<feature type="compositionally biased region" description="Low complexity" evidence="1">
    <location>
        <begin position="23"/>
        <end position="35"/>
    </location>
</feature>
<name>A0A087DGS2_9BIFI</name>
<proteinExistence type="predicted"/>
<keyword evidence="2" id="KW-1133">Transmembrane helix</keyword>
<dbReference type="EMBL" id="JGZO01000006">
    <property type="protein sequence ID" value="KFI94722.1"/>
    <property type="molecule type" value="Genomic_DNA"/>
</dbReference>
<protein>
    <submittedName>
        <fullName evidence="3">Uncharacterized protein</fullName>
    </submittedName>
</protein>
<accession>A0A087DGS2</accession>
<feature type="compositionally biased region" description="Polar residues" evidence="1">
    <location>
        <begin position="1"/>
        <end position="10"/>
    </location>
</feature>
<dbReference type="Proteomes" id="UP000029033">
    <property type="component" value="Unassembled WGS sequence"/>
</dbReference>
<dbReference type="RefSeq" id="WP_144414462.1">
    <property type="nucleotide sequence ID" value="NZ_CAUPKV010000022.1"/>
</dbReference>
<dbReference type="OrthoDB" id="3238692at2"/>
<reference evidence="3 4" key="1">
    <citation type="submission" date="2014-03" db="EMBL/GenBank/DDBJ databases">
        <title>Genomics of Bifidobacteria.</title>
        <authorList>
            <person name="Ventura M."/>
            <person name="Milani C."/>
            <person name="Lugli G.A."/>
        </authorList>
    </citation>
    <scope>NUCLEOTIDE SEQUENCE [LARGE SCALE GENOMIC DNA]</scope>
    <source>
        <strain evidence="3 4">LMG 21589</strain>
    </source>
</reference>
<keyword evidence="2" id="KW-0472">Membrane</keyword>
<evidence type="ECO:0000313" key="4">
    <source>
        <dbReference type="Proteomes" id="UP000029033"/>
    </source>
</evidence>
<evidence type="ECO:0000256" key="1">
    <source>
        <dbReference type="SAM" id="MobiDB-lite"/>
    </source>
</evidence>
<evidence type="ECO:0000256" key="2">
    <source>
        <dbReference type="SAM" id="Phobius"/>
    </source>
</evidence>
<comment type="caution">
    <text evidence="3">The sequence shown here is derived from an EMBL/GenBank/DDBJ whole genome shotgun (WGS) entry which is preliminary data.</text>
</comment>
<dbReference type="GeneID" id="85166427"/>
<keyword evidence="2" id="KW-0812">Transmembrane</keyword>
<feature type="region of interest" description="Disordered" evidence="1">
    <location>
        <begin position="1"/>
        <end position="35"/>
    </location>
</feature>
<keyword evidence="4" id="KW-1185">Reference proteome</keyword>
<evidence type="ECO:0000313" key="3">
    <source>
        <dbReference type="EMBL" id="KFI94722.1"/>
    </source>
</evidence>
<organism evidence="3 4">
    <name type="scientific">Bifidobacterium scardovii</name>
    <dbReference type="NCBI Taxonomy" id="158787"/>
    <lineage>
        <taxon>Bacteria</taxon>
        <taxon>Bacillati</taxon>
        <taxon>Actinomycetota</taxon>
        <taxon>Actinomycetes</taxon>
        <taxon>Bifidobacteriales</taxon>
        <taxon>Bifidobacteriaceae</taxon>
        <taxon>Bifidobacterium</taxon>
    </lineage>
</organism>
<dbReference type="STRING" id="158787.BSCA_0774"/>
<dbReference type="AlphaFoldDB" id="A0A087DGS2"/>
<sequence>MTDGNNQMPTTPMPEYGQMMPEQPTTQGQQFTPPSQDRKTIAVWLPIVTAIAGLIIGLGMGYPVGRQSEALDTAKAAAQARQQTVEKYEKLTKKLTKVVSDCQPTDAWSQTADNLTSHSDGSLTLVSEKYSLNTTLECVEQALDMPSSLTSQIGMTNAYNGVQKENFDEYTVTWSYNGSKGLNLTVAPTMENPKQE</sequence>